<protein>
    <submittedName>
        <fullName evidence="2">Transposase InsO and inactivated derivatives</fullName>
    </submittedName>
</protein>
<dbReference type="EMBL" id="FWWT01000008">
    <property type="protein sequence ID" value="SMB82712.1"/>
    <property type="molecule type" value="Genomic_DNA"/>
</dbReference>
<dbReference type="Gene3D" id="3.30.420.10">
    <property type="entry name" value="Ribonuclease H-like superfamily/Ribonuclease H"/>
    <property type="match status" value="1"/>
</dbReference>
<reference evidence="2 3" key="1">
    <citation type="submission" date="2017-04" db="EMBL/GenBank/DDBJ databases">
        <authorList>
            <person name="Afonso C.L."/>
            <person name="Miller P.J."/>
            <person name="Scott M.A."/>
            <person name="Spackman E."/>
            <person name="Goraichik I."/>
            <person name="Dimitrov K.M."/>
            <person name="Suarez D.L."/>
            <person name="Swayne D.E."/>
        </authorList>
    </citation>
    <scope>NUCLEOTIDE SEQUENCE [LARGE SCALE GENOMIC DNA]</scope>
    <source>
        <strain evidence="2 3">DSM 11270</strain>
    </source>
</reference>
<dbReference type="Pfam" id="PF09299">
    <property type="entry name" value="Mu-transpos_C"/>
    <property type="match status" value="1"/>
</dbReference>
<dbReference type="InterPro" id="IPR036397">
    <property type="entry name" value="RNaseH_sf"/>
</dbReference>
<sequence length="424" mass="49108">MDESTRESIALFRYGLIAPILNGQVKSQKEYLAQIATIKHDVPHYGLKEFSPKTIEFWVRYYRRYGFDGLKPKGRSDKGSSRKIPAELSEKIILKRKESLGLSVTLFYESLVKEGLFYPHNISYTTVYRFLKKENLVEHTESITNERKRFSYDKVNQLWQGDTLYGPYIKVGGKKVGTYLLAFIDDASRLVPFGQFFLAENINSLKTVFKESILRRGIPKLVYVDNGKIFQSGDFSLACASLGITLIHTKPYDPAAKGKIERFFGTVRTRFLPTLDKEANFSLEDLNISFWKWLEEDYHRRNHTGINMPPLDFFISQFSEVKMCANPKILDEVFLKRVVRKVKHDATISLNSILYEVPFKYIGEKLDIRYSEDNLDEIFIYLDGKRIDSGKKVSFSDNTKIKRAKNIKDPSPLAFKEINKGREN</sequence>
<evidence type="ECO:0000313" key="3">
    <source>
        <dbReference type="Proteomes" id="UP000192731"/>
    </source>
</evidence>
<keyword evidence="3" id="KW-1185">Reference proteome</keyword>
<evidence type="ECO:0000313" key="2">
    <source>
        <dbReference type="EMBL" id="SMB82712.1"/>
    </source>
</evidence>
<dbReference type="InterPro" id="IPR009057">
    <property type="entry name" value="Homeodomain-like_sf"/>
</dbReference>
<dbReference type="Proteomes" id="UP000192731">
    <property type="component" value="Unassembled WGS sequence"/>
</dbReference>
<dbReference type="AlphaFoldDB" id="A0A1W1UNM8"/>
<dbReference type="OrthoDB" id="9794201at2"/>
<proteinExistence type="predicted"/>
<dbReference type="InterPro" id="IPR015378">
    <property type="entry name" value="Transposase-like_Mu_C"/>
</dbReference>
<feature type="domain" description="Integrase catalytic" evidence="1">
    <location>
        <begin position="150"/>
        <end position="318"/>
    </location>
</feature>
<dbReference type="InterPro" id="IPR001584">
    <property type="entry name" value="Integrase_cat-core"/>
</dbReference>
<dbReference type="SUPFAM" id="SSF53098">
    <property type="entry name" value="Ribonuclease H-like"/>
    <property type="match status" value="1"/>
</dbReference>
<accession>A0A1W1UNM8</accession>
<dbReference type="GO" id="GO:0003676">
    <property type="term" value="F:nucleic acid binding"/>
    <property type="evidence" value="ECO:0007669"/>
    <property type="project" value="InterPro"/>
</dbReference>
<dbReference type="SUPFAM" id="SSF46689">
    <property type="entry name" value="Homeodomain-like"/>
    <property type="match status" value="1"/>
</dbReference>
<gene>
    <name evidence="2" type="ORF">SAMN00017405_0956</name>
</gene>
<dbReference type="PANTHER" id="PTHR35004:SF6">
    <property type="entry name" value="TRANSPOSASE"/>
    <property type="match status" value="1"/>
</dbReference>
<organism evidence="2 3">
    <name type="scientific">Desulfonispora thiosulfatigenes DSM 11270</name>
    <dbReference type="NCBI Taxonomy" id="656914"/>
    <lineage>
        <taxon>Bacteria</taxon>
        <taxon>Bacillati</taxon>
        <taxon>Bacillota</taxon>
        <taxon>Clostridia</taxon>
        <taxon>Eubacteriales</taxon>
        <taxon>Peptococcaceae</taxon>
        <taxon>Desulfonispora</taxon>
    </lineage>
</organism>
<dbReference type="GO" id="GO:0015074">
    <property type="term" value="P:DNA integration"/>
    <property type="evidence" value="ECO:0007669"/>
    <property type="project" value="InterPro"/>
</dbReference>
<name>A0A1W1UNM8_DESTI</name>
<dbReference type="Pfam" id="PF00665">
    <property type="entry name" value="rve"/>
    <property type="match status" value="1"/>
</dbReference>
<dbReference type="RefSeq" id="WP_084052205.1">
    <property type="nucleotide sequence ID" value="NZ_FWWT01000008.1"/>
</dbReference>
<evidence type="ECO:0000259" key="1">
    <source>
        <dbReference type="PROSITE" id="PS50994"/>
    </source>
</evidence>
<dbReference type="InterPro" id="IPR012337">
    <property type="entry name" value="RNaseH-like_sf"/>
</dbReference>
<dbReference type="STRING" id="656914.SAMN00017405_0956"/>
<dbReference type="PROSITE" id="PS50994">
    <property type="entry name" value="INTEGRASE"/>
    <property type="match status" value="1"/>
</dbReference>
<dbReference type="PANTHER" id="PTHR35004">
    <property type="entry name" value="TRANSPOSASE RV3428C-RELATED"/>
    <property type="match status" value="1"/>
</dbReference>